<evidence type="ECO:0000256" key="9">
    <source>
        <dbReference type="SAM" id="SignalP"/>
    </source>
</evidence>
<evidence type="ECO:0000256" key="5">
    <source>
        <dbReference type="ARBA" id="ARBA00023136"/>
    </source>
</evidence>
<evidence type="ECO:0000259" key="10">
    <source>
        <dbReference type="SMART" id="SM00965"/>
    </source>
</evidence>
<dbReference type="SUPFAM" id="SSF56925">
    <property type="entry name" value="OMPA-like"/>
    <property type="match status" value="1"/>
</dbReference>
<evidence type="ECO:0000256" key="1">
    <source>
        <dbReference type="ARBA" id="ARBA00004571"/>
    </source>
</evidence>
<dbReference type="PANTHER" id="PTHR32552">
    <property type="entry name" value="FERRICHROME IRON RECEPTOR-RELATED"/>
    <property type="match status" value="1"/>
</dbReference>
<keyword evidence="6 7" id="KW-0998">Cell outer membrane</keyword>
<evidence type="ECO:0000256" key="2">
    <source>
        <dbReference type="ARBA" id="ARBA00022448"/>
    </source>
</evidence>
<name>A0ABV8T1I9_9GAMM</name>
<dbReference type="SUPFAM" id="SSF56935">
    <property type="entry name" value="Porins"/>
    <property type="match status" value="1"/>
</dbReference>
<reference evidence="12" key="1">
    <citation type="journal article" date="2019" name="Int. J. Syst. Evol. Microbiol.">
        <title>The Global Catalogue of Microorganisms (GCM) 10K type strain sequencing project: providing services to taxonomists for standard genome sequencing and annotation.</title>
        <authorList>
            <consortium name="The Broad Institute Genomics Platform"/>
            <consortium name="The Broad Institute Genome Sequencing Center for Infectious Disease"/>
            <person name="Wu L."/>
            <person name="Ma J."/>
        </authorList>
    </citation>
    <scope>NUCLEOTIDE SEQUENCE [LARGE SCALE GENOMIC DNA]</scope>
    <source>
        <strain evidence="12">CGMCC 1.10759</strain>
    </source>
</reference>
<comment type="similarity">
    <text evidence="7">Belongs to the TonB-dependent receptor family.</text>
</comment>
<keyword evidence="9" id="KW-0732">Signal</keyword>
<accession>A0ABV8T1I9</accession>
<organism evidence="11 12">
    <name type="scientific">Steroidobacter flavus</name>
    <dbReference type="NCBI Taxonomy" id="1842136"/>
    <lineage>
        <taxon>Bacteria</taxon>
        <taxon>Pseudomonadati</taxon>
        <taxon>Pseudomonadota</taxon>
        <taxon>Gammaproteobacteria</taxon>
        <taxon>Steroidobacterales</taxon>
        <taxon>Steroidobacteraceae</taxon>
        <taxon>Steroidobacter</taxon>
    </lineage>
</organism>
<feature type="region of interest" description="Disordered" evidence="8">
    <location>
        <begin position="127"/>
        <end position="169"/>
    </location>
</feature>
<feature type="chain" id="PRO_5046398920" evidence="9">
    <location>
        <begin position="29"/>
        <end position="1103"/>
    </location>
</feature>
<evidence type="ECO:0000256" key="7">
    <source>
        <dbReference type="PROSITE-ProRule" id="PRU01360"/>
    </source>
</evidence>
<dbReference type="PROSITE" id="PS52016">
    <property type="entry name" value="TONB_DEPENDENT_REC_3"/>
    <property type="match status" value="1"/>
</dbReference>
<protein>
    <submittedName>
        <fullName evidence="11">TonB-dependent receptor plug domain-containing protein</fullName>
    </submittedName>
</protein>
<sequence length="1103" mass="121855">MSRYRYSSRSAALATAVALTLATCTVQAQQSRTEQTSRSQLSFDIPAQPLARALSKFGDTTGFQLVYEARLADNKLSRALVGTFEPRQALIEMLGDTGLVARFTDARTAVIQAANSLRTLGPVRVEGAQQSEPPRIGEGTATLGGVRGHQEDETTGYRPNVSTVGSGRPIPIEDNARAISVLTREQMEDQGVNDLGEALNRLPGVSVAGGIFARGQQIESFQIDGGTPLNINDFFQGSGPETGNSFNLAAYERVELVRGVNAAYVGNNSLGGTLNLIRKRPTAQSSEKFSLTAGSWNRWQGTYDVTLANIADSNIAFRGVVDLQTSKAFYDKFQRENGMAYGIFDIPLSSTSRAEFGISYTTSRTDAPYNGVYRYADGPLLDVPRSTNFGPKWGFSDFEESEVFSRIKTDFSENWTVNVGVSRKLLDKSVTAIDPIANNTWLSNGEITQYETTYTDPMASDGKVELLSGDIRVAGKFQTWGLTHNLFLQAGYYDSDATTITSGWVNSYSETVIPSLDSLFVDDFEVVKTGRALDHTSERRVQGSIEDLISWRDKIDLRLALGYMNSDSYRFNHGSRWVNYFGDGRDYVRPTRAEKYHSRPDATPTYALVFKPWRGWSIAPSYAEGTIDQSFYYATNGERLGPATYQNKELMVRYTTPQWMASASYYTADNANVAEWMAGVNICGPTRMGSCYFESGSSVESNGYEFELAGQLFEQLNVSLSYTFGESTNKSTNLPVFSQSPEQTGKLFVSWAPPAWPAWRLSAGYSYRSDVYLSGYRAIFDNGGVQHGWLPFDYVTKGFHLFDLGVRYAYSPSLEFSLLAENLTDEPYLIISGPRNAAYGNPRNVSLQFKWLDPSLGRGGRASMNEHFPFGDPSRWYTALDFGYRDGATIEARSPKPATWDWDLGANFATFWRVGRHVRDHWRVEAEGGYRAIDIDGTYTAGTKQATLCSNAWTAPAFPACEPQGGRFDTFSFMANGLYQPWNDRRFMPFVGAGVGLAVAQVEMGGRLPVHDAAGNEITAGTDTHVVRPAVQAIAGVSVRLADRLSADLSYRYFYVPDASWSMASDSDGGADPIEYGLNRFEADLKDRSISVAFRWNFDAGAR</sequence>
<dbReference type="CDD" id="cd01347">
    <property type="entry name" value="ligand_gated_channel"/>
    <property type="match status" value="1"/>
</dbReference>
<feature type="signal peptide" evidence="9">
    <location>
        <begin position="1"/>
        <end position="28"/>
    </location>
</feature>
<evidence type="ECO:0000256" key="6">
    <source>
        <dbReference type="ARBA" id="ARBA00023237"/>
    </source>
</evidence>
<dbReference type="InterPro" id="IPR011662">
    <property type="entry name" value="Secretin/TonB_short_N"/>
</dbReference>
<keyword evidence="11" id="KW-0675">Receptor</keyword>
<dbReference type="InterPro" id="IPR037066">
    <property type="entry name" value="Plug_dom_sf"/>
</dbReference>
<dbReference type="PANTHER" id="PTHR32552:SF74">
    <property type="entry name" value="HYDROXAMATE SIDEROPHORE RECEPTOR FHUE"/>
    <property type="match status" value="1"/>
</dbReference>
<dbReference type="EMBL" id="JBHSDU010000015">
    <property type="protein sequence ID" value="MFC4313786.1"/>
    <property type="molecule type" value="Genomic_DNA"/>
</dbReference>
<keyword evidence="5 7" id="KW-0472">Membrane</keyword>
<dbReference type="Gene3D" id="2.170.130.10">
    <property type="entry name" value="TonB-dependent receptor, plug domain"/>
    <property type="match status" value="1"/>
</dbReference>
<keyword evidence="12" id="KW-1185">Reference proteome</keyword>
<evidence type="ECO:0000313" key="11">
    <source>
        <dbReference type="EMBL" id="MFC4313786.1"/>
    </source>
</evidence>
<keyword evidence="3 7" id="KW-1134">Transmembrane beta strand</keyword>
<dbReference type="InterPro" id="IPR039426">
    <property type="entry name" value="TonB-dep_rcpt-like"/>
</dbReference>
<dbReference type="SMART" id="SM00965">
    <property type="entry name" value="STN"/>
    <property type="match status" value="1"/>
</dbReference>
<dbReference type="InterPro" id="IPR012910">
    <property type="entry name" value="Plug_dom"/>
</dbReference>
<evidence type="ECO:0000313" key="12">
    <source>
        <dbReference type="Proteomes" id="UP001595904"/>
    </source>
</evidence>
<dbReference type="InterPro" id="IPR036942">
    <property type="entry name" value="Beta-barrel_TonB_sf"/>
</dbReference>
<dbReference type="Gene3D" id="2.40.160.20">
    <property type="match status" value="1"/>
</dbReference>
<keyword evidence="4 7" id="KW-0812">Transmembrane</keyword>
<evidence type="ECO:0000256" key="3">
    <source>
        <dbReference type="ARBA" id="ARBA00022452"/>
    </source>
</evidence>
<keyword evidence="2 7" id="KW-0813">Transport</keyword>
<dbReference type="Pfam" id="PF07715">
    <property type="entry name" value="Plug"/>
    <property type="match status" value="1"/>
</dbReference>
<comment type="subcellular location">
    <subcellularLocation>
        <location evidence="1 7">Cell outer membrane</location>
        <topology evidence="1 7">Multi-pass membrane protein</topology>
    </subcellularLocation>
</comment>
<evidence type="ECO:0000256" key="4">
    <source>
        <dbReference type="ARBA" id="ARBA00022692"/>
    </source>
</evidence>
<dbReference type="Proteomes" id="UP001595904">
    <property type="component" value="Unassembled WGS sequence"/>
</dbReference>
<dbReference type="Gene3D" id="3.55.50.30">
    <property type="match status" value="1"/>
</dbReference>
<comment type="caution">
    <text evidence="11">The sequence shown here is derived from an EMBL/GenBank/DDBJ whole genome shotgun (WGS) entry which is preliminary data.</text>
</comment>
<feature type="domain" description="Secretin/TonB short N-terminal" evidence="10">
    <location>
        <begin position="63"/>
        <end position="114"/>
    </location>
</feature>
<dbReference type="RefSeq" id="WP_380604415.1">
    <property type="nucleotide sequence ID" value="NZ_JBHSDU010000015.1"/>
</dbReference>
<dbReference type="Gene3D" id="2.40.170.20">
    <property type="entry name" value="TonB-dependent receptor, beta-barrel domain"/>
    <property type="match status" value="1"/>
</dbReference>
<evidence type="ECO:0000256" key="8">
    <source>
        <dbReference type="SAM" id="MobiDB-lite"/>
    </source>
</evidence>
<gene>
    <name evidence="11" type="ORF">ACFPN2_32230</name>
</gene>
<dbReference type="InterPro" id="IPR011250">
    <property type="entry name" value="OMP/PagP_B-barrel"/>
</dbReference>
<proteinExistence type="inferred from homology"/>